<evidence type="ECO:0000313" key="10">
    <source>
        <dbReference type="EMBL" id="CAB4774911.1"/>
    </source>
</evidence>
<dbReference type="PROSITE" id="PS50928">
    <property type="entry name" value="ABC_TM1"/>
    <property type="match status" value="1"/>
</dbReference>
<keyword evidence="5 8" id="KW-1133">Transmembrane helix</keyword>
<feature type="transmembrane region" description="Helical" evidence="8">
    <location>
        <begin position="100"/>
        <end position="119"/>
    </location>
</feature>
<keyword evidence="2" id="KW-0813">Transport</keyword>
<accession>A0A6J6VQZ6</accession>
<protein>
    <submittedName>
        <fullName evidence="10">Unannotated protein</fullName>
    </submittedName>
</protein>
<feature type="transmembrane region" description="Helical" evidence="8">
    <location>
        <begin position="285"/>
        <end position="304"/>
    </location>
</feature>
<name>A0A6J6VQZ6_9ZZZZ</name>
<feature type="transmembrane region" description="Helical" evidence="8">
    <location>
        <begin position="171"/>
        <end position="199"/>
    </location>
</feature>
<dbReference type="PANTHER" id="PTHR43227">
    <property type="entry name" value="BLL4140 PROTEIN"/>
    <property type="match status" value="1"/>
</dbReference>
<gene>
    <name evidence="10" type="ORF">UFOPK2879_01229</name>
</gene>
<keyword evidence="6 8" id="KW-0472">Membrane</keyword>
<evidence type="ECO:0000256" key="6">
    <source>
        <dbReference type="ARBA" id="ARBA00023136"/>
    </source>
</evidence>
<reference evidence="10" key="1">
    <citation type="submission" date="2020-05" db="EMBL/GenBank/DDBJ databases">
        <authorList>
            <person name="Chiriac C."/>
            <person name="Salcher M."/>
            <person name="Ghai R."/>
            <person name="Kavagutti S V."/>
        </authorList>
    </citation>
    <scope>NUCLEOTIDE SEQUENCE</scope>
</reference>
<dbReference type="InterPro" id="IPR035906">
    <property type="entry name" value="MetI-like_sf"/>
</dbReference>
<proteinExistence type="predicted"/>
<comment type="subcellular location">
    <subcellularLocation>
        <location evidence="1">Cell membrane</location>
        <topology evidence="1">Multi-pass membrane protein</topology>
    </subcellularLocation>
</comment>
<evidence type="ECO:0000256" key="8">
    <source>
        <dbReference type="SAM" id="Phobius"/>
    </source>
</evidence>
<dbReference type="CDD" id="cd06261">
    <property type="entry name" value="TM_PBP2"/>
    <property type="match status" value="1"/>
</dbReference>
<dbReference type="GO" id="GO:0055085">
    <property type="term" value="P:transmembrane transport"/>
    <property type="evidence" value="ECO:0007669"/>
    <property type="project" value="InterPro"/>
</dbReference>
<dbReference type="PANTHER" id="PTHR43227:SF7">
    <property type="entry name" value="ARABINOOLIGOSACCHARIDES TRANSPORT SYSTEM PERMEASE PROTEIN ARAP"/>
    <property type="match status" value="1"/>
</dbReference>
<dbReference type="InterPro" id="IPR050809">
    <property type="entry name" value="UgpAE/MalFG_permease"/>
</dbReference>
<evidence type="ECO:0000256" key="2">
    <source>
        <dbReference type="ARBA" id="ARBA00022448"/>
    </source>
</evidence>
<dbReference type="SUPFAM" id="SSF161098">
    <property type="entry name" value="MetI-like"/>
    <property type="match status" value="1"/>
</dbReference>
<keyword evidence="4 8" id="KW-0812">Transmembrane</keyword>
<feature type="transmembrane region" description="Helical" evidence="8">
    <location>
        <begin position="236"/>
        <end position="265"/>
    </location>
</feature>
<sequence>MTSPAVVEVGPTQGPTSTGRRKNSSRPGSLTRQKQRTGLFAALPAFLVVASLLFYPIGYAVWISFLKTDGVTSKFIGFKNYVDIFAAPLVHQVFVTNLKFLIAIPIVIFLGLFTSVLLYQEIWGWRFFRIIFFLPSVLSTSVIGLMFRSAFTLNGPINSALISLGLTPINFFARANMAIFVVILALIWAGFGYAMMILLSGLMSIDSDLFAAAEVDGAGWWQRFWYIIIPSIRQQLAFVSIINTLYTFTSLFGFIFVMTAGGPLYSTTTLDYLVYQKAFSAFDMGQGSALAIIIFGVISVLTIAQSKYLKNDDGR</sequence>
<organism evidence="10">
    <name type="scientific">freshwater metagenome</name>
    <dbReference type="NCBI Taxonomy" id="449393"/>
    <lineage>
        <taxon>unclassified sequences</taxon>
        <taxon>metagenomes</taxon>
        <taxon>ecological metagenomes</taxon>
    </lineage>
</organism>
<evidence type="ECO:0000256" key="3">
    <source>
        <dbReference type="ARBA" id="ARBA00022475"/>
    </source>
</evidence>
<evidence type="ECO:0000256" key="1">
    <source>
        <dbReference type="ARBA" id="ARBA00004651"/>
    </source>
</evidence>
<dbReference type="GO" id="GO:0005886">
    <property type="term" value="C:plasma membrane"/>
    <property type="evidence" value="ECO:0007669"/>
    <property type="project" value="UniProtKB-SubCell"/>
</dbReference>
<keyword evidence="3" id="KW-1003">Cell membrane</keyword>
<dbReference type="EMBL" id="CAEZZN010000061">
    <property type="protein sequence ID" value="CAB4774911.1"/>
    <property type="molecule type" value="Genomic_DNA"/>
</dbReference>
<dbReference type="InterPro" id="IPR000515">
    <property type="entry name" value="MetI-like"/>
</dbReference>
<dbReference type="Gene3D" id="1.10.3720.10">
    <property type="entry name" value="MetI-like"/>
    <property type="match status" value="1"/>
</dbReference>
<feature type="transmembrane region" description="Helical" evidence="8">
    <location>
        <begin position="39"/>
        <end position="65"/>
    </location>
</feature>
<dbReference type="AlphaFoldDB" id="A0A6J6VQZ6"/>
<feature type="domain" description="ABC transmembrane type-1" evidence="9">
    <location>
        <begin position="89"/>
        <end position="305"/>
    </location>
</feature>
<evidence type="ECO:0000259" key="9">
    <source>
        <dbReference type="PROSITE" id="PS50928"/>
    </source>
</evidence>
<feature type="region of interest" description="Disordered" evidence="7">
    <location>
        <begin position="1"/>
        <end position="32"/>
    </location>
</feature>
<dbReference type="Pfam" id="PF00528">
    <property type="entry name" value="BPD_transp_1"/>
    <property type="match status" value="1"/>
</dbReference>
<evidence type="ECO:0000256" key="7">
    <source>
        <dbReference type="SAM" id="MobiDB-lite"/>
    </source>
</evidence>
<evidence type="ECO:0000256" key="5">
    <source>
        <dbReference type="ARBA" id="ARBA00022989"/>
    </source>
</evidence>
<feature type="transmembrane region" description="Helical" evidence="8">
    <location>
        <begin position="131"/>
        <end position="151"/>
    </location>
</feature>
<evidence type="ECO:0000256" key="4">
    <source>
        <dbReference type="ARBA" id="ARBA00022692"/>
    </source>
</evidence>